<dbReference type="Pfam" id="PF01535">
    <property type="entry name" value="PPR"/>
    <property type="match status" value="9"/>
</dbReference>
<dbReference type="Gene3D" id="1.25.40.10">
    <property type="entry name" value="Tetratricopeptide repeat domain"/>
    <property type="match status" value="5"/>
</dbReference>
<dbReference type="Pfam" id="PF13041">
    <property type="entry name" value="PPR_2"/>
    <property type="match status" value="2"/>
</dbReference>
<dbReference type="NCBIfam" id="TIGR00756">
    <property type="entry name" value="PPR"/>
    <property type="match status" value="7"/>
</dbReference>
<reference evidence="3" key="1">
    <citation type="journal article" date="2021" name="Nat. Commun.">
        <title>Genomic analyses provide insights into spinach domestication and the genetic basis of agronomic traits.</title>
        <authorList>
            <person name="Cai X."/>
            <person name="Sun X."/>
            <person name="Xu C."/>
            <person name="Sun H."/>
            <person name="Wang X."/>
            <person name="Ge C."/>
            <person name="Zhang Z."/>
            <person name="Wang Q."/>
            <person name="Fei Z."/>
            <person name="Jiao C."/>
            <person name="Wang Q."/>
        </authorList>
    </citation>
    <scope>NUCLEOTIDE SEQUENCE [LARGE SCALE GENOMIC DNA]</scope>
    <source>
        <strain evidence="3">cv. Varoflay</strain>
    </source>
</reference>
<dbReference type="FunFam" id="1.25.40.10:FF:000090">
    <property type="entry name" value="Pentatricopeptide repeat-containing protein, chloroplastic"/>
    <property type="match status" value="1"/>
</dbReference>
<dbReference type="Proteomes" id="UP000813463">
    <property type="component" value="Chromosome 1"/>
</dbReference>
<protein>
    <submittedName>
        <fullName evidence="4">Pentatricopeptide repeat-containing protein At2g04860-like</fullName>
    </submittedName>
</protein>
<evidence type="ECO:0000313" key="3">
    <source>
        <dbReference type="Proteomes" id="UP000813463"/>
    </source>
</evidence>
<dbReference type="InterPro" id="IPR002885">
    <property type="entry name" value="PPR_rpt"/>
</dbReference>
<feature type="repeat" description="PPR" evidence="2">
    <location>
        <begin position="306"/>
        <end position="341"/>
    </location>
</feature>
<dbReference type="PROSITE" id="PS51375">
    <property type="entry name" value="PPR"/>
    <property type="match status" value="7"/>
</dbReference>
<dbReference type="GO" id="GO:0003723">
    <property type="term" value="F:RNA binding"/>
    <property type="evidence" value="ECO:0007669"/>
    <property type="project" value="InterPro"/>
</dbReference>
<organism evidence="3 4">
    <name type="scientific">Spinacia oleracea</name>
    <name type="common">Spinach</name>
    <dbReference type="NCBI Taxonomy" id="3562"/>
    <lineage>
        <taxon>Eukaryota</taxon>
        <taxon>Viridiplantae</taxon>
        <taxon>Streptophyta</taxon>
        <taxon>Embryophyta</taxon>
        <taxon>Tracheophyta</taxon>
        <taxon>Spermatophyta</taxon>
        <taxon>Magnoliopsida</taxon>
        <taxon>eudicotyledons</taxon>
        <taxon>Gunneridae</taxon>
        <taxon>Pentapetalae</taxon>
        <taxon>Caryophyllales</taxon>
        <taxon>Chenopodiaceae</taxon>
        <taxon>Chenopodioideae</taxon>
        <taxon>Anserineae</taxon>
        <taxon>Spinacia</taxon>
    </lineage>
</organism>
<keyword evidence="1" id="KW-0677">Repeat</keyword>
<proteinExistence type="predicted"/>
<evidence type="ECO:0000313" key="4">
    <source>
        <dbReference type="RefSeq" id="XP_021864906.1"/>
    </source>
</evidence>
<dbReference type="RefSeq" id="XP_021864906.1">
    <property type="nucleotide sequence ID" value="XM_022009214.1"/>
</dbReference>
<feature type="repeat" description="PPR" evidence="2">
    <location>
        <begin position="511"/>
        <end position="545"/>
    </location>
</feature>
<evidence type="ECO:0000256" key="2">
    <source>
        <dbReference type="PROSITE-ProRule" id="PRU00708"/>
    </source>
</evidence>
<feature type="repeat" description="PPR" evidence="2">
    <location>
        <begin position="102"/>
        <end position="136"/>
    </location>
</feature>
<feature type="repeat" description="PPR" evidence="2">
    <location>
        <begin position="649"/>
        <end position="679"/>
    </location>
</feature>
<dbReference type="OrthoDB" id="308440at2759"/>
<gene>
    <name evidence="4" type="primary">LOC110803681</name>
</gene>
<dbReference type="PANTHER" id="PTHR47926">
    <property type="entry name" value="PENTATRICOPEPTIDE REPEAT-CONTAINING PROTEIN"/>
    <property type="match status" value="1"/>
</dbReference>
<dbReference type="GO" id="GO:0009451">
    <property type="term" value="P:RNA modification"/>
    <property type="evidence" value="ECO:0007669"/>
    <property type="project" value="InterPro"/>
</dbReference>
<dbReference type="GeneID" id="110803681"/>
<keyword evidence="3" id="KW-1185">Reference proteome</keyword>
<dbReference type="Pfam" id="PF20431">
    <property type="entry name" value="E_motif"/>
    <property type="match status" value="1"/>
</dbReference>
<dbReference type="PANTHER" id="PTHR47926:SF386">
    <property type="entry name" value="PENTATRICOPEPTIDE REPEAT-CONTAINING PROTEIN"/>
    <property type="match status" value="1"/>
</dbReference>
<dbReference type="InterPro" id="IPR011990">
    <property type="entry name" value="TPR-like_helical_dom_sf"/>
</dbReference>
<feature type="repeat" description="PPR" evidence="2">
    <location>
        <begin position="203"/>
        <end position="237"/>
    </location>
</feature>
<dbReference type="InterPro" id="IPR046960">
    <property type="entry name" value="PPR_At4g14850-like_plant"/>
</dbReference>
<evidence type="ECO:0000256" key="1">
    <source>
        <dbReference type="ARBA" id="ARBA00022737"/>
    </source>
</evidence>
<accession>A0A9R0JBT6</accession>
<dbReference type="InterPro" id="IPR046848">
    <property type="entry name" value="E_motif"/>
</dbReference>
<dbReference type="KEGG" id="soe:110803681"/>
<name>A0A9R0JBT6_SPIOL</name>
<reference evidence="4" key="2">
    <citation type="submission" date="2025-08" db="UniProtKB">
        <authorList>
            <consortium name="RefSeq"/>
        </authorList>
    </citation>
    <scope>IDENTIFICATION</scope>
    <source>
        <tissue evidence="4">Leaf</tissue>
    </source>
</reference>
<sequence>MPSTSLIKSLVETHKFLQSLTLFKNVKSIISCSNSDPFAIPFLLKSCIKISHQNLGKCYHGFVLKSGFVASIDINTSLIHLYLKFGKNVNAYQLFEEMSTRDRKYFDFVIRGFGSARLFEETLVVFEEGIKSGFTPCLESVRQAIVACGELRILEKGRCVHDFVVHNGLVKSVYICNLLISMYVKMRELDLACCTFNAMEERDLVSWNTLITGYAQSGNWMKAFDIFLAKKECGDIIHNNVTLLGLAFACGQAGHLEQGMSVHGHCIRAGLLSDFRLGTAILDMYAKCGNIECAEMLFEEDMFEKSLVSWNSLISGYSKAAYYHRAVNFFNKVRMHSNFKPDPFTLANIIPAYSNVENIEGIRLIHALILKKGFNMGSDVVLGTAMIDAYGKCSDVASAEGLFYGIEEADTPTWNTMLTGYYLDNNADQGMQLFKKMLHRQISPDWITITLLLQMCGLLGSLKLGSMAHGYGLVKGFSSILMVENALLDMYIRCKSMENSEKLFALMNFTNTVTWNTMLSGYVKIASYSSTMKMFYQMQFESASSPDHLTIISVVRASAASLTTHGAVVAHAYILKLGFDSETMVMNSLIDAYAKNGFIASASSVFVHMGQIRDQWSWNVMIAGYGVNGQAEKACKLLYQMNGYGYEPDFITFTALLSSCAHSGMIDEGCKYFDLMVNKYKIQPTFEHWTCIINMFGRAGRLEEAYKLVISSQLHNVNPSDSAVIWGAFMDACRMYNNIELGEMAGKKLLQMSPQNSGYPILLSNLYASTMRWDEAMNVREVFMDGSLIKETGYSSVSR</sequence>
<dbReference type="AlphaFoldDB" id="A0A9R0JBT6"/>
<feature type="repeat" description="PPR" evidence="2">
    <location>
        <begin position="410"/>
        <end position="444"/>
    </location>
</feature>
<feature type="repeat" description="PPR" evidence="2">
    <location>
        <begin position="614"/>
        <end position="648"/>
    </location>
</feature>